<accession>A0A2L1CCZ1</accession>
<evidence type="ECO:0000313" key="1">
    <source>
        <dbReference type="EMBL" id="AVB77238.1"/>
    </source>
</evidence>
<name>A0A2L1CCZ1_9VIRU</name>
<protein>
    <submittedName>
        <fullName evidence="1">Uncharacterized protein</fullName>
    </submittedName>
</protein>
<proteinExistence type="evidence at transcript level"/>
<reference evidence="1" key="1">
    <citation type="submission" date="2017-02" db="EMBL/GenBank/DDBJ databases">
        <title>Two novel viruses associated with Drosophilidae, identified by their small-RNA profile.</title>
        <authorList>
            <person name="Obbard D.J."/>
            <person name="Webster C.L."/>
            <person name="Akorli J."/>
            <person name="Lazzaro B.P."/>
        </authorList>
    </citation>
    <scope>NUCLEOTIDE SEQUENCE</scope>
    <source>
        <strain evidence="1">Pool-seq_I_1</strain>
    </source>
</reference>
<dbReference type="EMBL" id="KY634874">
    <property type="protein sequence ID" value="AVB77238.1"/>
    <property type="molecule type" value="mRNA"/>
</dbReference>
<organism evidence="1">
    <name type="scientific">Nai virus</name>
    <dbReference type="NCBI Taxonomy" id="2081617"/>
    <lineage>
        <taxon>Viruses</taxon>
        <taxon>Riboviria</taxon>
        <taxon>Quenyaviruses</taxon>
    </lineage>
</organism>
<sequence>MRFGPQFTNLPTTVPEELYVSVKAPVPKAKILESPNVDQQRLIRSLARMLPEAIWCDPAVFPQREAVLLAISQLSEHDTFVGGWLDSSFTCVPTDDGRLALFNKKGQELVVGHSGEIIHYAKEFCRKAMPAIVLVHRMGFVVHPNLTGVLAEDLELFRQVRAVSRGLDRISKIEELDNIDQDATINKFMMGGLPVHKTVYHLGAGSNLSSSQRALSLSYDTVVLVDPRCKNGVNSKSATWQEIIDNIPPDADIVSDVAYGDDTGMLVTGYKELVDRLYTICENRLVMVKCPLQLGYNAKGVVHCKPRPHNLEIVFILDPDGDDLDLLYEEYAPDVVMTNKERNRQILCMTFNARIKDVANTSKEITQLMSAAPPTIPKPKETIKTPRRSRNVCLAEAGAKKGAASKRHLAWFKIIKDKDFNFDGPSAKLPPAVGVRKGRITQQDPGLPDVGLSLRSLRVAALKYGYRMEYHNNCWNIV</sequence>